<dbReference type="InterPro" id="IPR036860">
    <property type="entry name" value="SH2_dom_sf"/>
</dbReference>
<sequence length="499" mass="54703">MASGFIGKKGKNKDKKEWANSGSFMNKPVRGWLHPDEQLASEAGVCYGVRYVGCLEVKESMRTLDFDTRTAVAKESISRVCDAAGLKTATKKKKDKKVSKLLGNQPIMQNAGFNINLTITIESLSLMIMESAELIAEHVMPGISFASGGDPDTMDFVAYIAKDPIHGRACHVLECGGGLAQDVITTIGQAFELRFKEFLKNQAKPIELPDRVENPVFGNEAQSMWGSQWGDDPDYYNDRPGAQPPEASAVPSIPPLPEYSAPTSNLQKSDGIYSSVKHKESPIYDNKDGSVGILVDLGSEIGSTKDFESEITTHTNGAVGITMYDNPKASSIEDNDFNPRFDDPVYDNKDKLGGANGQLDPFDMEPFSSNLPTGGAVEAASGSSIGTVPKQAKKDNTPYHEEWFHGKLTRKQTEELLHHEGDFLVRESSNSPGQYVLSGRKNNKTKHLLLVDPQGVVRTKDRTFDSVSHLVCYHMDNNLPIMSQDTELQLRNPIVASDI</sequence>
<organism evidence="1 2">
    <name type="scientific">Owenia fusiformis</name>
    <name type="common">Polychaete worm</name>
    <dbReference type="NCBI Taxonomy" id="6347"/>
    <lineage>
        <taxon>Eukaryota</taxon>
        <taxon>Metazoa</taxon>
        <taxon>Spiralia</taxon>
        <taxon>Lophotrochozoa</taxon>
        <taxon>Annelida</taxon>
        <taxon>Polychaeta</taxon>
        <taxon>Sedentaria</taxon>
        <taxon>Canalipalpata</taxon>
        <taxon>Sabellida</taxon>
        <taxon>Oweniida</taxon>
        <taxon>Oweniidae</taxon>
        <taxon>Owenia</taxon>
    </lineage>
</organism>
<dbReference type="CDD" id="cd09925">
    <property type="entry name" value="SH2_SHC"/>
    <property type="match status" value="1"/>
</dbReference>
<dbReference type="PROSITE" id="PS01179">
    <property type="entry name" value="PID"/>
    <property type="match status" value="1"/>
</dbReference>
<dbReference type="PRINTS" id="PR00629">
    <property type="entry name" value="SHCPIDOMAIN"/>
</dbReference>
<dbReference type="SMART" id="SM00252">
    <property type="entry name" value="SH2"/>
    <property type="match status" value="1"/>
</dbReference>
<dbReference type="GO" id="GO:0030971">
    <property type="term" value="F:receptor tyrosine kinase binding"/>
    <property type="evidence" value="ECO:0007669"/>
    <property type="project" value="TreeGrafter"/>
</dbReference>
<dbReference type="InterPro" id="IPR051235">
    <property type="entry name" value="CEP152/SHC-Transforming"/>
</dbReference>
<gene>
    <name evidence="1" type="ORF">OFUS_LOCUS21074</name>
</gene>
<evidence type="ECO:0000313" key="1">
    <source>
        <dbReference type="EMBL" id="CAH1796691.1"/>
    </source>
</evidence>
<accession>A0A8J1TWW6</accession>
<dbReference type="SUPFAM" id="SSF50729">
    <property type="entry name" value="PH domain-like"/>
    <property type="match status" value="1"/>
</dbReference>
<dbReference type="InterPro" id="IPR000980">
    <property type="entry name" value="SH2"/>
</dbReference>
<protein>
    <submittedName>
        <fullName evidence="1">Uncharacterized protein</fullName>
    </submittedName>
</protein>
<evidence type="ECO:0000313" key="2">
    <source>
        <dbReference type="Proteomes" id="UP000749559"/>
    </source>
</evidence>
<dbReference type="AlphaFoldDB" id="A0A8J1TWW6"/>
<dbReference type="GO" id="GO:0007169">
    <property type="term" value="P:cell surface receptor protein tyrosine kinase signaling pathway"/>
    <property type="evidence" value="ECO:0007669"/>
    <property type="project" value="TreeGrafter"/>
</dbReference>
<dbReference type="Pfam" id="PF00640">
    <property type="entry name" value="PID"/>
    <property type="match status" value="1"/>
</dbReference>
<dbReference type="InterPro" id="IPR006019">
    <property type="entry name" value="PID_Shc-like"/>
</dbReference>
<dbReference type="InterPro" id="IPR011993">
    <property type="entry name" value="PH-like_dom_sf"/>
</dbReference>
<dbReference type="SUPFAM" id="SSF55550">
    <property type="entry name" value="SH2 domain"/>
    <property type="match status" value="1"/>
</dbReference>
<dbReference type="GO" id="GO:0005886">
    <property type="term" value="C:plasma membrane"/>
    <property type="evidence" value="ECO:0007669"/>
    <property type="project" value="TreeGrafter"/>
</dbReference>
<dbReference type="Gene3D" id="2.30.29.30">
    <property type="entry name" value="Pleckstrin-homology domain (PH domain)/Phosphotyrosine-binding domain (PTB)"/>
    <property type="match status" value="1"/>
</dbReference>
<dbReference type="GO" id="GO:0035556">
    <property type="term" value="P:intracellular signal transduction"/>
    <property type="evidence" value="ECO:0007669"/>
    <property type="project" value="InterPro"/>
</dbReference>
<dbReference type="SMART" id="SM00462">
    <property type="entry name" value="PTB"/>
    <property type="match status" value="1"/>
</dbReference>
<dbReference type="Gene3D" id="3.30.505.10">
    <property type="entry name" value="SH2 domain"/>
    <property type="match status" value="1"/>
</dbReference>
<dbReference type="EMBL" id="CAIIXF020000010">
    <property type="protein sequence ID" value="CAH1796691.1"/>
    <property type="molecule type" value="Genomic_DNA"/>
</dbReference>
<reference evidence="1" key="1">
    <citation type="submission" date="2022-03" db="EMBL/GenBank/DDBJ databases">
        <authorList>
            <person name="Martin C."/>
        </authorList>
    </citation>
    <scope>NUCLEOTIDE SEQUENCE</scope>
</reference>
<comment type="caution">
    <text evidence="1">The sequence shown here is derived from an EMBL/GenBank/DDBJ whole genome shotgun (WGS) entry which is preliminary data.</text>
</comment>
<dbReference type="InterPro" id="IPR006020">
    <property type="entry name" value="PTB/PI_dom"/>
</dbReference>
<dbReference type="CDD" id="cd01209">
    <property type="entry name" value="PTB_Shc"/>
    <property type="match status" value="1"/>
</dbReference>
<dbReference type="PANTHER" id="PTHR10337">
    <property type="entry name" value="SHC TRANSFORMING PROTEIN"/>
    <property type="match status" value="1"/>
</dbReference>
<dbReference type="Pfam" id="PF00017">
    <property type="entry name" value="SH2"/>
    <property type="match status" value="1"/>
</dbReference>
<dbReference type="Proteomes" id="UP000749559">
    <property type="component" value="Unassembled WGS sequence"/>
</dbReference>
<name>A0A8J1TWW6_OWEFU</name>
<proteinExistence type="predicted"/>
<dbReference type="PANTHER" id="PTHR10337:SF11">
    <property type="entry name" value="DSHC PROTEIN"/>
    <property type="match status" value="1"/>
</dbReference>
<dbReference type="PROSITE" id="PS50001">
    <property type="entry name" value="SH2"/>
    <property type="match status" value="1"/>
</dbReference>
<dbReference type="PRINTS" id="PR00401">
    <property type="entry name" value="SH2DOMAIN"/>
</dbReference>
<keyword evidence="2" id="KW-1185">Reference proteome</keyword>
<dbReference type="FunFam" id="2.30.29.30:FF:000377">
    <property type="entry name" value="Shc transforming protein"/>
    <property type="match status" value="1"/>
</dbReference>
<dbReference type="InterPro" id="IPR035676">
    <property type="entry name" value="SHC_SH2"/>
</dbReference>
<dbReference type="OrthoDB" id="9938362at2759"/>